<dbReference type="SMR" id="A2E2B8"/>
<dbReference type="PRINTS" id="PR01415">
    <property type="entry name" value="ANKYRIN"/>
</dbReference>
<dbReference type="PROSITE" id="PS50297">
    <property type="entry name" value="ANK_REP_REGION"/>
    <property type="match status" value="5"/>
</dbReference>
<dbReference type="RefSeq" id="XP_001325441.1">
    <property type="nucleotide sequence ID" value="XM_001325406.1"/>
</dbReference>
<name>A2E2B8_TRIV3</name>
<dbReference type="PANTHER" id="PTHR24182:SF13">
    <property type="entry name" value="LD18443P"/>
    <property type="match status" value="1"/>
</dbReference>
<dbReference type="SUPFAM" id="SSF48403">
    <property type="entry name" value="Ankyrin repeat"/>
    <property type="match status" value="2"/>
</dbReference>
<dbReference type="InterPro" id="IPR020683">
    <property type="entry name" value="DUF3447"/>
</dbReference>
<gene>
    <name evidence="3" type="ORF">TVAG_097880</name>
</gene>
<protein>
    <recommendedName>
        <fullName evidence="2">DUF3447 domain-containing protein</fullName>
    </recommendedName>
</protein>
<keyword evidence="1" id="KW-0040">ANK repeat</keyword>
<keyword evidence="4" id="KW-1185">Reference proteome</keyword>
<dbReference type="PROSITE" id="PS50088">
    <property type="entry name" value="ANK_REPEAT"/>
    <property type="match status" value="5"/>
</dbReference>
<feature type="repeat" description="ANK" evidence="1">
    <location>
        <begin position="407"/>
        <end position="439"/>
    </location>
</feature>
<feature type="repeat" description="ANK" evidence="1">
    <location>
        <begin position="440"/>
        <end position="467"/>
    </location>
</feature>
<dbReference type="VEuPathDB" id="TrichDB:TVAG_097880"/>
<dbReference type="AlphaFoldDB" id="A2E2B8"/>
<evidence type="ECO:0000256" key="1">
    <source>
        <dbReference type="PROSITE-ProRule" id="PRU00023"/>
    </source>
</evidence>
<dbReference type="EMBL" id="DS113289">
    <property type="protein sequence ID" value="EAY13218.1"/>
    <property type="molecule type" value="Genomic_DNA"/>
</dbReference>
<dbReference type="KEGG" id="tva:4771192"/>
<dbReference type="Proteomes" id="UP000001542">
    <property type="component" value="Unassembled WGS sequence"/>
</dbReference>
<feature type="repeat" description="ANK" evidence="1">
    <location>
        <begin position="308"/>
        <end position="340"/>
    </location>
</feature>
<dbReference type="InterPro" id="IPR002110">
    <property type="entry name" value="Ankyrin_rpt"/>
</dbReference>
<evidence type="ECO:0000259" key="2">
    <source>
        <dbReference type="Pfam" id="PF11929"/>
    </source>
</evidence>
<feature type="repeat" description="ANK" evidence="1">
    <location>
        <begin position="374"/>
        <end position="406"/>
    </location>
</feature>
<reference evidence="3" key="1">
    <citation type="submission" date="2006-10" db="EMBL/GenBank/DDBJ databases">
        <authorList>
            <person name="Amadeo P."/>
            <person name="Zhao Q."/>
            <person name="Wortman J."/>
            <person name="Fraser-Liggett C."/>
            <person name="Carlton J."/>
        </authorList>
    </citation>
    <scope>NUCLEOTIDE SEQUENCE</scope>
    <source>
        <strain evidence="3">G3</strain>
    </source>
</reference>
<dbReference type="InParanoid" id="A2E2B8"/>
<evidence type="ECO:0000313" key="3">
    <source>
        <dbReference type="EMBL" id="EAY13218.1"/>
    </source>
</evidence>
<feature type="repeat" description="ANK" evidence="1">
    <location>
        <begin position="341"/>
        <end position="373"/>
    </location>
</feature>
<evidence type="ECO:0000313" key="4">
    <source>
        <dbReference type="Proteomes" id="UP000001542"/>
    </source>
</evidence>
<dbReference type="InterPro" id="IPR036770">
    <property type="entry name" value="Ankyrin_rpt-contain_sf"/>
</dbReference>
<dbReference type="VEuPathDB" id="TrichDB:TVAGG3_0964560"/>
<dbReference type="Pfam" id="PF12796">
    <property type="entry name" value="Ank_2"/>
    <property type="match status" value="2"/>
</dbReference>
<organism evidence="3 4">
    <name type="scientific">Trichomonas vaginalis (strain ATCC PRA-98 / G3)</name>
    <dbReference type="NCBI Taxonomy" id="412133"/>
    <lineage>
        <taxon>Eukaryota</taxon>
        <taxon>Metamonada</taxon>
        <taxon>Parabasalia</taxon>
        <taxon>Trichomonadida</taxon>
        <taxon>Trichomonadidae</taxon>
        <taxon>Trichomonas</taxon>
    </lineage>
</organism>
<proteinExistence type="predicted"/>
<dbReference type="PANTHER" id="PTHR24182">
    <property type="entry name" value="ANKYRIN REPEAT AND SOCS BOX CONTAINING 4"/>
    <property type="match status" value="1"/>
</dbReference>
<dbReference type="SMART" id="SM00248">
    <property type="entry name" value="ANK"/>
    <property type="match status" value="8"/>
</dbReference>
<dbReference type="Pfam" id="PF11929">
    <property type="entry name" value="DUF3447"/>
    <property type="match status" value="1"/>
</dbReference>
<dbReference type="eggNOG" id="KOG0192">
    <property type="taxonomic scope" value="Eukaryota"/>
</dbReference>
<accession>A2E2B8</accession>
<sequence>MSEKNIHPNKYSEPRSIFKHYIDSYIALYQLKTEKEEELKDIYKKIKTELIDSMKCPPKKIIEDIGNMFYANNRYTKSYLFLVKLIYDDYHVQEFSNIPFFANFLLYKEYGIKLDKSLDFENFKSENLDIHKEDTIYRAIMYNDLERFIAFTELDGFDKDQKIGSNLYSGRYSLLELCCYHGAVDCFKFLRSKFNSEITQTCLNLSFLSGNPEIMSECLKYQQPDNECMKYAIISHNIDFVTFLMKEYDITIDLENCIWYCNLDAFLDYFGQTNDITKCFVYSVMFDIPSLCEFFLSHGANINEKVQNKETSLHYAVGNNSKEITELLISHGININEKDKFGKTALHYAVGNNNKEITELLISHGININEKDNDGKTALYIAAGNNNKEMAELLISHGISINEKDNDGKTALHYAAGNNNKEMAELLISHGISINEKDKFGKTALHYATGIKRKGMAKLLISHGTII</sequence>
<dbReference type="Gene3D" id="1.25.40.20">
    <property type="entry name" value="Ankyrin repeat-containing domain"/>
    <property type="match status" value="1"/>
</dbReference>
<dbReference type="STRING" id="5722.A2E2B8"/>
<feature type="domain" description="DUF3447" evidence="2">
    <location>
        <begin position="194"/>
        <end position="269"/>
    </location>
</feature>
<dbReference type="OrthoDB" id="194358at2759"/>
<reference evidence="3" key="2">
    <citation type="journal article" date="2007" name="Science">
        <title>Draft genome sequence of the sexually transmitted pathogen Trichomonas vaginalis.</title>
        <authorList>
            <person name="Carlton J.M."/>
            <person name="Hirt R.P."/>
            <person name="Silva J.C."/>
            <person name="Delcher A.L."/>
            <person name="Schatz M."/>
            <person name="Zhao Q."/>
            <person name="Wortman J.R."/>
            <person name="Bidwell S.L."/>
            <person name="Alsmark U.C.M."/>
            <person name="Besteiro S."/>
            <person name="Sicheritz-Ponten T."/>
            <person name="Noel C.J."/>
            <person name="Dacks J.B."/>
            <person name="Foster P.G."/>
            <person name="Simillion C."/>
            <person name="Van de Peer Y."/>
            <person name="Miranda-Saavedra D."/>
            <person name="Barton G.J."/>
            <person name="Westrop G.D."/>
            <person name="Mueller S."/>
            <person name="Dessi D."/>
            <person name="Fiori P.L."/>
            <person name="Ren Q."/>
            <person name="Paulsen I."/>
            <person name="Zhang H."/>
            <person name="Bastida-Corcuera F.D."/>
            <person name="Simoes-Barbosa A."/>
            <person name="Brown M.T."/>
            <person name="Hayes R.D."/>
            <person name="Mukherjee M."/>
            <person name="Okumura C.Y."/>
            <person name="Schneider R."/>
            <person name="Smith A.J."/>
            <person name="Vanacova S."/>
            <person name="Villalvazo M."/>
            <person name="Haas B.J."/>
            <person name="Pertea M."/>
            <person name="Feldblyum T.V."/>
            <person name="Utterback T.R."/>
            <person name="Shu C.L."/>
            <person name="Osoegawa K."/>
            <person name="de Jong P.J."/>
            <person name="Hrdy I."/>
            <person name="Horvathova L."/>
            <person name="Zubacova Z."/>
            <person name="Dolezal P."/>
            <person name="Malik S.B."/>
            <person name="Logsdon J.M. Jr."/>
            <person name="Henze K."/>
            <person name="Gupta A."/>
            <person name="Wang C.C."/>
            <person name="Dunne R.L."/>
            <person name="Upcroft J.A."/>
            <person name="Upcroft P."/>
            <person name="White O."/>
            <person name="Salzberg S.L."/>
            <person name="Tang P."/>
            <person name="Chiu C.-H."/>
            <person name="Lee Y.-S."/>
            <person name="Embley T.M."/>
            <person name="Coombs G.H."/>
            <person name="Mottram J.C."/>
            <person name="Tachezy J."/>
            <person name="Fraser-Liggett C.M."/>
            <person name="Johnson P.J."/>
        </authorList>
    </citation>
    <scope>NUCLEOTIDE SEQUENCE [LARGE SCALE GENOMIC DNA]</scope>
    <source>
        <strain evidence="3">G3</strain>
    </source>
</reference>